<keyword evidence="2" id="KW-1185">Reference proteome</keyword>
<accession>A0A5B6X509</accession>
<dbReference type="EMBL" id="SMMG02000001">
    <property type="protein sequence ID" value="KAA3488364.1"/>
    <property type="molecule type" value="Genomic_DNA"/>
</dbReference>
<dbReference type="Proteomes" id="UP000325315">
    <property type="component" value="Unassembled WGS sequence"/>
</dbReference>
<evidence type="ECO:0000313" key="1">
    <source>
        <dbReference type="EMBL" id="KAA3488364.1"/>
    </source>
</evidence>
<reference evidence="2" key="1">
    <citation type="journal article" date="2019" name="Plant Biotechnol. J.">
        <title>Genome sequencing of the Australian wild diploid species Gossypium australe highlights disease resistance and delayed gland morphogenesis.</title>
        <authorList>
            <person name="Cai Y."/>
            <person name="Cai X."/>
            <person name="Wang Q."/>
            <person name="Wang P."/>
            <person name="Zhang Y."/>
            <person name="Cai C."/>
            <person name="Xu Y."/>
            <person name="Wang K."/>
            <person name="Zhou Z."/>
            <person name="Wang C."/>
            <person name="Geng S."/>
            <person name="Li B."/>
            <person name="Dong Q."/>
            <person name="Hou Y."/>
            <person name="Wang H."/>
            <person name="Ai P."/>
            <person name="Liu Z."/>
            <person name="Yi F."/>
            <person name="Sun M."/>
            <person name="An G."/>
            <person name="Cheng J."/>
            <person name="Zhang Y."/>
            <person name="Shi Q."/>
            <person name="Xie Y."/>
            <person name="Shi X."/>
            <person name="Chang Y."/>
            <person name="Huang F."/>
            <person name="Chen Y."/>
            <person name="Hong S."/>
            <person name="Mi L."/>
            <person name="Sun Q."/>
            <person name="Zhang L."/>
            <person name="Zhou B."/>
            <person name="Peng R."/>
            <person name="Zhang X."/>
            <person name="Liu F."/>
        </authorList>
    </citation>
    <scope>NUCLEOTIDE SEQUENCE [LARGE SCALE GENOMIC DNA]</scope>
    <source>
        <strain evidence="2">cv. PA1801</strain>
    </source>
</reference>
<dbReference type="GO" id="GO:0016740">
    <property type="term" value="F:transferase activity"/>
    <property type="evidence" value="ECO:0007669"/>
    <property type="project" value="UniProtKB-KW"/>
</dbReference>
<gene>
    <name evidence="1" type="ORF">EPI10_032127</name>
</gene>
<keyword evidence="1" id="KW-0808">Transferase</keyword>
<organism evidence="1 2">
    <name type="scientific">Gossypium australe</name>
    <dbReference type="NCBI Taxonomy" id="47621"/>
    <lineage>
        <taxon>Eukaryota</taxon>
        <taxon>Viridiplantae</taxon>
        <taxon>Streptophyta</taxon>
        <taxon>Embryophyta</taxon>
        <taxon>Tracheophyta</taxon>
        <taxon>Spermatophyta</taxon>
        <taxon>Magnoliopsida</taxon>
        <taxon>eudicotyledons</taxon>
        <taxon>Gunneridae</taxon>
        <taxon>Pentapetalae</taxon>
        <taxon>rosids</taxon>
        <taxon>malvids</taxon>
        <taxon>Malvales</taxon>
        <taxon>Malvaceae</taxon>
        <taxon>Malvoideae</taxon>
        <taxon>Gossypium</taxon>
    </lineage>
</organism>
<comment type="caution">
    <text evidence="1">The sequence shown here is derived from an EMBL/GenBank/DDBJ whole genome shotgun (WGS) entry which is preliminary data.</text>
</comment>
<name>A0A5B6X509_9ROSI</name>
<sequence length="80" mass="8874">MVVVVGETGVSKKEEARDCVVSKGVEITGLPFERKSCYFFLSTPGTTLLHYHAHVVDLSLVGNVFRRVNQYMKASLNRTG</sequence>
<dbReference type="AlphaFoldDB" id="A0A5B6X509"/>
<evidence type="ECO:0000313" key="2">
    <source>
        <dbReference type="Proteomes" id="UP000325315"/>
    </source>
</evidence>
<protein>
    <submittedName>
        <fullName evidence="1">Putative ribosomal-protein-alanine acetyltransferase</fullName>
    </submittedName>
</protein>
<proteinExistence type="predicted"/>